<accession>A0ABP3U601</accession>
<evidence type="ECO:0000256" key="1">
    <source>
        <dbReference type="SAM" id="Phobius"/>
    </source>
</evidence>
<sequence length="127" mass="14296">MKPMDIKNKILWGISMIGLLGISYWLSRFSFFEMHGMKQWPKLLAILSIAIIVIAIMFGNRIIPVATVVGYMGGFTLAMIFNTDAVDPGGGRTNNAWIIWGTVFILSILIAVIWGFISKQRHEKEVH</sequence>
<gene>
    <name evidence="2" type="ORF">GCM10008905_20090</name>
</gene>
<dbReference type="RefSeq" id="WP_343769290.1">
    <property type="nucleotide sequence ID" value="NZ_BAAACF010000001.1"/>
</dbReference>
<dbReference type="Proteomes" id="UP001500339">
    <property type="component" value="Unassembled WGS sequence"/>
</dbReference>
<keyword evidence="3" id="KW-1185">Reference proteome</keyword>
<keyword evidence="1" id="KW-0472">Membrane</keyword>
<evidence type="ECO:0000313" key="3">
    <source>
        <dbReference type="Proteomes" id="UP001500339"/>
    </source>
</evidence>
<keyword evidence="1" id="KW-0812">Transmembrane</keyword>
<evidence type="ECO:0000313" key="2">
    <source>
        <dbReference type="EMBL" id="GAA0725184.1"/>
    </source>
</evidence>
<keyword evidence="1" id="KW-1133">Transmembrane helix</keyword>
<organism evidence="2 3">
    <name type="scientific">Clostridium malenominatum</name>
    <dbReference type="NCBI Taxonomy" id="1539"/>
    <lineage>
        <taxon>Bacteria</taxon>
        <taxon>Bacillati</taxon>
        <taxon>Bacillota</taxon>
        <taxon>Clostridia</taxon>
        <taxon>Eubacteriales</taxon>
        <taxon>Clostridiaceae</taxon>
        <taxon>Clostridium</taxon>
    </lineage>
</organism>
<name>A0ABP3U601_9CLOT</name>
<feature type="transmembrane region" description="Helical" evidence="1">
    <location>
        <begin position="10"/>
        <end position="27"/>
    </location>
</feature>
<dbReference type="EMBL" id="BAAACF010000001">
    <property type="protein sequence ID" value="GAA0725184.1"/>
    <property type="molecule type" value="Genomic_DNA"/>
</dbReference>
<comment type="caution">
    <text evidence="2">The sequence shown here is derived from an EMBL/GenBank/DDBJ whole genome shotgun (WGS) entry which is preliminary data.</text>
</comment>
<protein>
    <submittedName>
        <fullName evidence="2">Uncharacterized protein</fullName>
    </submittedName>
</protein>
<feature type="transmembrane region" description="Helical" evidence="1">
    <location>
        <begin position="97"/>
        <end position="117"/>
    </location>
</feature>
<proteinExistence type="predicted"/>
<feature type="transmembrane region" description="Helical" evidence="1">
    <location>
        <begin position="39"/>
        <end position="58"/>
    </location>
</feature>
<reference evidence="3" key="1">
    <citation type="journal article" date="2019" name="Int. J. Syst. Evol. Microbiol.">
        <title>The Global Catalogue of Microorganisms (GCM) 10K type strain sequencing project: providing services to taxonomists for standard genome sequencing and annotation.</title>
        <authorList>
            <consortium name="The Broad Institute Genomics Platform"/>
            <consortium name="The Broad Institute Genome Sequencing Center for Infectious Disease"/>
            <person name="Wu L."/>
            <person name="Ma J."/>
        </authorList>
    </citation>
    <scope>NUCLEOTIDE SEQUENCE [LARGE SCALE GENOMIC DNA]</scope>
    <source>
        <strain evidence="3">JCM 1405</strain>
    </source>
</reference>